<keyword evidence="4" id="KW-1185">Reference proteome</keyword>
<dbReference type="OrthoDB" id="9794725at2"/>
<dbReference type="Proteomes" id="UP000189981">
    <property type="component" value="Unassembled WGS sequence"/>
</dbReference>
<evidence type="ECO:0000313" key="3">
    <source>
        <dbReference type="EMBL" id="SKB66692.1"/>
    </source>
</evidence>
<dbReference type="InterPro" id="IPR049492">
    <property type="entry name" value="BD-FAE-like_dom"/>
</dbReference>
<gene>
    <name evidence="3" type="ORF">SAMN05661099_2155</name>
</gene>
<dbReference type="AlphaFoldDB" id="A0A1T5D4Q0"/>
<dbReference type="Gene3D" id="3.40.50.1820">
    <property type="entry name" value="alpha/beta hydrolase"/>
    <property type="match status" value="1"/>
</dbReference>
<dbReference type="PANTHER" id="PTHR48081:SF6">
    <property type="entry name" value="PEPTIDASE S9 PROLYL OLIGOPEPTIDASE CATALYTIC DOMAIN-CONTAINING PROTEIN"/>
    <property type="match status" value="1"/>
</dbReference>
<reference evidence="4" key="1">
    <citation type="submission" date="2017-02" db="EMBL/GenBank/DDBJ databases">
        <authorList>
            <person name="Varghese N."/>
            <person name="Submissions S."/>
        </authorList>
    </citation>
    <scope>NUCLEOTIDE SEQUENCE [LARGE SCALE GENOMIC DNA]</scope>
    <source>
        <strain evidence="4">DSM 22385</strain>
    </source>
</reference>
<dbReference type="Pfam" id="PF20434">
    <property type="entry name" value="BD-FAE"/>
    <property type="match status" value="1"/>
</dbReference>
<proteinExistence type="predicted"/>
<protein>
    <submittedName>
        <fullName evidence="3">Acetyl esterase/lipase</fullName>
    </submittedName>
</protein>
<accession>A0A1T5D4Q0</accession>
<dbReference type="InterPro" id="IPR050300">
    <property type="entry name" value="GDXG_lipolytic_enzyme"/>
</dbReference>
<sequence>MKTILLNIICCVLTMNTFAQSKQIIKLWPGPVPGQSQAKHPAEPAADTSRNVKRITNITDPQLTVYRPQGKSNGAAIIVCPGGGYKILAFNLEGEEVGEHFAAKGFTVFLLEYRVPDNREGALQDGQRAIRLVRDRADEWKLDKNKIGMLGFSAGGHMAVMAGTSFNTRTYEPIDKTDDISARPDFLVLIYPAYTANGPNKQELNPLIKVTSETPPVFIFFTADDQNDLPLPLANALRVQKLPFEFHIYPKGGHGYGLRPGNNAALEWPRLAEKWLSNTLGMN</sequence>
<evidence type="ECO:0000256" key="1">
    <source>
        <dbReference type="ARBA" id="ARBA00022801"/>
    </source>
</evidence>
<evidence type="ECO:0000313" key="4">
    <source>
        <dbReference type="Proteomes" id="UP000189981"/>
    </source>
</evidence>
<dbReference type="GO" id="GO:0016787">
    <property type="term" value="F:hydrolase activity"/>
    <property type="evidence" value="ECO:0007669"/>
    <property type="project" value="UniProtKB-KW"/>
</dbReference>
<feature type="domain" description="BD-FAE-like" evidence="2">
    <location>
        <begin position="64"/>
        <end position="172"/>
    </location>
</feature>
<dbReference type="STRING" id="572036.SAMN05661099_2155"/>
<dbReference type="SUPFAM" id="SSF53474">
    <property type="entry name" value="alpha/beta-Hydrolases"/>
    <property type="match status" value="1"/>
</dbReference>
<dbReference type="PANTHER" id="PTHR48081">
    <property type="entry name" value="AB HYDROLASE SUPERFAMILY PROTEIN C4A8.06C"/>
    <property type="match status" value="1"/>
</dbReference>
<dbReference type="InterPro" id="IPR029058">
    <property type="entry name" value="AB_hydrolase_fold"/>
</dbReference>
<keyword evidence="1" id="KW-0378">Hydrolase</keyword>
<evidence type="ECO:0000259" key="2">
    <source>
        <dbReference type="Pfam" id="PF20434"/>
    </source>
</evidence>
<dbReference type="EMBL" id="FUYR01000002">
    <property type="protein sequence ID" value="SKB66692.1"/>
    <property type="molecule type" value="Genomic_DNA"/>
</dbReference>
<name>A0A1T5D4Q0_9SPHI</name>
<organism evidence="3 4">
    <name type="scientific">Daejeonella lutea</name>
    <dbReference type="NCBI Taxonomy" id="572036"/>
    <lineage>
        <taxon>Bacteria</taxon>
        <taxon>Pseudomonadati</taxon>
        <taxon>Bacteroidota</taxon>
        <taxon>Sphingobacteriia</taxon>
        <taxon>Sphingobacteriales</taxon>
        <taxon>Sphingobacteriaceae</taxon>
        <taxon>Daejeonella</taxon>
    </lineage>
</organism>
<dbReference type="RefSeq" id="WP_079702681.1">
    <property type="nucleotide sequence ID" value="NZ_FUYR01000002.1"/>
</dbReference>